<evidence type="ECO:0000313" key="2">
    <source>
        <dbReference type="Proteomes" id="UP000005326"/>
    </source>
</evidence>
<organism evidence="1 2">
    <name type="scientific">[Eubacterium] siraeum DSM 15702</name>
    <dbReference type="NCBI Taxonomy" id="428128"/>
    <lineage>
        <taxon>Bacteria</taxon>
        <taxon>Bacillati</taxon>
        <taxon>Bacillota</taxon>
        <taxon>Clostridia</taxon>
        <taxon>Eubacteriales</taxon>
        <taxon>Oscillospiraceae</taxon>
        <taxon>Oscillospiraceae incertae sedis</taxon>
    </lineage>
</organism>
<proteinExistence type="predicted"/>
<dbReference type="EMBL" id="ABCA03000052">
    <property type="protein sequence ID" value="EDR99980.1"/>
    <property type="molecule type" value="Genomic_DNA"/>
</dbReference>
<evidence type="ECO:0008006" key="3">
    <source>
        <dbReference type="Google" id="ProtNLM"/>
    </source>
</evidence>
<protein>
    <recommendedName>
        <fullName evidence="3">Flagellin N-methylase</fullName>
    </recommendedName>
</protein>
<dbReference type="Proteomes" id="UP000005326">
    <property type="component" value="Unassembled WGS sequence"/>
</dbReference>
<accession>B0MQK5</accession>
<reference evidence="1" key="2">
    <citation type="submission" date="2014-06" db="EMBL/GenBank/DDBJ databases">
        <title>Draft genome sequence of Eubacterium siraeum (DSM 15702).</title>
        <authorList>
            <person name="Sudarsanam P."/>
            <person name="Ley R."/>
            <person name="Guruge J."/>
            <person name="Turnbaugh P.J."/>
            <person name="Mahowald M."/>
            <person name="Liep D."/>
            <person name="Gordon J."/>
        </authorList>
    </citation>
    <scope>NUCLEOTIDE SEQUENCE</scope>
    <source>
        <strain evidence="1">DSM 15702</strain>
    </source>
</reference>
<keyword evidence="2" id="KW-1185">Reference proteome</keyword>
<reference evidence="1" key="1">
    <citation type="submission" date="2007-10" db="EMBL/GenBank/DDBJ databases">
        <authorList>
            <person name="Fulton L."/>
            <person name="Clifton S."/>
            <person name="Fulton B."/>
            <person name="Xu J."/>
            <person name="Minx P."/>
            <person name="Pepin K.H."/>
            <person name="Johnson M."/>
            <person name="Thiruvilangam P."/>
            <person name="Bhonagiri V."/>
            <person name="Nash W.E."/>
            <person name="Mardis E.R."/>
            <person name="Wilson R.K."/>
        </authorList>
    </citation>
    <scope>NUCLEOTIDE SEQUENCE [LARGE SCALE GENOMIC DNA]</scope>
    <source>
        <strain evidence="1">DSM 15702</strain>
    </source>
</reference>
<sequence length="427" mass="47948">MLQVEIPAIRCYNKDIIFGKDSGKGKDMGYILKTAQYVNDFQCIGGKCTMDCCRGWTILWTDEEVESLKKSKHSDELDELIKASFEKTDNDINKIVLMPDGDCPFHDKADRLCKIQKELGAEYLSAVCKSYPISGVINDNIITKVRCISCPAVFDLVIKEEKACDVYIYGKDYEPETILIFKPDTIDDVKNNPGLKYRNQLFDFFYGILSDKKRDIHTSMIIGTLAAQTLSKLENSSPDRIPEGISALSKQINSPSLVKSLSDIEPNYKVKLGAVQCMLDGTAVGDKLSEILSSIRTKDNNGNSAVEIVKYTSNLDKFYKQCATKPFMIRNIVRCLYMCELMPFSDNNYNIFDNYAYFCASVALIDFFGAAAAAGSDNPNEIFERFKTAVCLASHPLCHNPDRVKMIIDYLKEINCYSAGHLALIVK</sequence>
<gene>
    <name evidence="1" type="ORF">EUBSIR_02121</name>
</gene>
<name>B0MQK5_9FIRM</name>
<comment type="caution">
    <text evidence="1">The sequence shown here is derived from an EMBL/GenBank/DDBJ whole genome shotgun (WGS) entry which is preliminary data.</text>
</comment>
<dbReference type="NCBIfam" id="NF038110">
    <property type="entry name" value="Lys_methyl_FliB"/>
    <property type="match status" value="1"/>
</dbReference>
<dbReference type="AlphaFoldDB" id="B0MQK5"/>
<evidence type="ECO:0000313" key="1">
    <source>
        <dbReference type="EMBL" id="EDR99980.1"/>
    </source>
</evidence>